<keyword evidence="4" id="KW-1185">Reference proteome</keyword>
<evidence type="ECO:0000313" key="3">
    <source>
        <dbReference type="EMBL" id="SFQ79370.1"/>
    </source>
</evidence>
<dbReference type="Pfam" id="PF14289">
    <property type="entry name" value="DUF4369"/>
    <property type="match status" value="1"/>
</dbReference>
<dbReference type="InterPro" id="IPR025380">
    <property type="entry name" value="DUF4369"/>
</dbReference>
<reference evidence="4" key="1">
    <citation type="submission" date="2016-10" db="EMBL/GenBank/DDBJ databases">
        <authorList>
            <person name="Varghese N."/>
            <person name="Submissions S."/>
        </authorList>
    </citation>
    <scope>NUCLEOTIDE SEQUENCE [LARGE SCALE GENOMIC DNA]</scope>
    <source>
        <strain evidence="4">OR362-8,ATCC BAA-1266,JCM 13504</strain>
    </source>
</reference>
<feature type="region of interest" description="Disordered" evidence="1">
    <location>
        <begin position="253"/>
        <end position="272"/>
    </location>
</feature>
<dbReference type="EMBL" id="FOXS01000008">
    <property type="protein sequence ID" value="SFQ79370.1"/>
    <property type="molecule type" value="Genomic_DNA"/>
</dbReference>
<proteinExistence type="predicted"/>
<dbReference type="OrthoDB" id="893767at2"/>
<dbReference type="STRING" id="1227077.SAMN04515668_4433"/>
<dbReference type="RefSeq" id="WP_092678383.1">
    <property type="nucleotide sequence ID" value="NZ_FOXS01000008.1"/>
</dbReference>
<gene>
    <name evidence="3" type="ORF">SAMN04515668_4433</name>
</gene>
<sequence>MPLPSTTRWARRVSGFPGTPALFLGKPRARTPLVLLLFLVVAAQPGHAQSRPEYRVAGEINGLAEGSKVFLIHGGQRRTIDSATVTNGTFVLRGHLPEPAHTYLHAGRGRRSTKLADILLDNQPLAVKGGAPVYDSVRVSGSQIDQQWKAWLHEDERIGRSRHQLRQVVQSLRLQHDTASARELDRLVGQLQAVRVRLLKAYVTRYRDTAAGAALPTLCTLGPSLTGNDYREMYDTLTPAWQQSSFGKEILAQARKKGTAPTAAPQREARGR</sequence>
<accession>A0A1I6BEK3</accession>
<dbReference type="Proteomes" id="UP000199029">
    <property type="component" value="Unassembled WGS sequence"/>
</dbReference>
<feature type="domain" description="DUF4369" evidence="2">
    <location>
        <begin position="54"/>
        <end position="144"/>
    </location>
</feature>
<dbReference type="AlphaFoldDB" id="A0A1I6BEK3"/>
<name>A0A1I6BEK3_HYMAR</name>
<protein>
    <recommendedName>
        <fullName evidence="2">DUF4369 domain-containing protein</fullName>
    </recommendedName>
</protein>
<organism evidence="3 4">
    <name type="scientific">Hymenobacter arizonensis</name>
    <name type="common">Siccationidurans arizonensis</name>
    <dbReference type="NCBI Taxonomy" id="1227077"/>
    <lineage>
        <taxon>Bacteria</taxon>
        <taxon>Pseudomonadati</taxon>
        <taxon>Bacteroidota</taxon>
        <taxon>Cytophagia</taxon>
        <taxon>Cytophagales</taxon>
        <taxon>Hymenobacteraceae</taxon>
        <taxon>Hymenobacter</taxon>
    </lineage>
</organism>
<evidence type="ECO:0000256" key="1">
    <source>
        <dbReference type="SAM" id="MobiDB-lite"/>
    </source>
</evidence>
<evidence type="ECO:0000313" key="4">
    <source>
        <dbReference type="Proteomes" id="UP000199029"/>
    </source>
</evidence>
<evidence type="ECO:0000259" key="2">
    <source>
        <dbReference type="Pfam" id="PF14289"/>
    </source>
</evidence>